<gene>
    <name evidence="3" type="ORF">AA0113_g4775</name>
</gene>
<keyword evidence="2" id="KW-0732">Signal</keyword>
<sequence length="588" mass="64401">MMHSAHSVATQASLSLLKLSSLLLPFVTAQDSVSYDFDSYGVSDPSGAPYQTYRSNTNVKPPQMQINRNGTALQSGLVFLGINGLPTSGQNWPAIFEFSDDRMGSLVWTGNYSEPFDFKTQTYKGEPVLTLWSGELLNGYGRGSYHILNQSYDEIAHFQVNRFGDEMGDIHEFDITADDTALVLIYHGIPWDLTASGGIENGWLFENTFQEINIETGELIFEWNASTHVGINESYNSLPSEVGQSEEAPWDYFHINSVEKDSNGDYLVSARVMDAIYKISGQDGSIIWRLQGKQSDFDVDPAANFAFQHDARWLNDNQTRMTIFDNGPTETIDYSRGLLLDVNQNEKTVKLITEFTNQGKTFATFEGSLQAIDPSNGTTNFMLGFGSQPFFTELDHQGNILLDVQFGKSNVVNAYRAYRQQWEGKPSTKPDVHWDQDGNTAFFSWNGATEVESWVVCTANASDSRTWTNVTVARRTGFETTIDLSDAQLESFVRGKAVSRDGTALGWTMASDGNELYDAPDDVDEIGSASTPTSTASSSSSSASTSAPSSTDAAPSSTLSGAATRATHGVMEQVYVAAVVVVGGLTLV</sequence>
<dbReference type="InterPro" id="IPR039535">
    <property type="entry name" value="ASST-like"/>
</dbReference>
<dbReference type="EMBL" id="PEJP01000016">
    <property type="protein sequence ID" value="RYO67119.1"/>
    <property type="molecule type" value="Genomic_DNA"/>
</dbReference>
<keyword evidence="4" id="KW-1185">Reference proteome</keyword>
<dbReference type="PANTHER" id="PTHR35340">
    <property type="entry name" value="PQQ ENZYME REPEAT PROTEIN-RELATED"/>
    <property type="match status" value="1"/>
</dbReference>
<evidence type="ECO:0000313" key="4">
    <source>
        <dbReference type="Proteomes" id="UP000293823"/>
    </source>
</evidence>
<name>A0A4Q4SB82_9PLEO</name>
<evidence type="ECO:0008006" key="5">
    <source>
        <dbReference type="Google" id="ProtNLM"/>
    </source>
</evidence>
<dbReference type="InterPro" id="IPR011044">
    <property type="entry name" value="Quino_amine_DH_bsu"/>
</dbReference>
<protein>
    <recommendedName>
        <fullName evidence="5">ASST-domain-containing protein</fullName>
    </recommendedName>
</protein>
<feature type="signal peptide" evidence="2">
    <location>
        <begin position="1"/>
        <end position="29"/>
    </location>
</feature>
<dbReference type="OrthoDB" id="5427350at2759"/>
<dbReference type="SUPFAM" id="SSF50969">
    <property type="entry name" value="YVTN repeat-like/Quinoprotein amine dehydrogenase"/>
    <property type="match status" value="1"/>
</dbReference>
<feature type="compositionally biased region" description="Low complexity" evidence="1">
    <location>
        <begin position="528"/>
        <end position="558"/>
    </location>
</feature>
<dbReference type="Pfam" id="PF14269">
    <property type="entry name" value="Arylsulfotran_2"/>
    <property type="match status" value="1"/>
</dbReference>
<evidence type="ECO:0000256" key="1">
    <source>
        <dbReference type="SAM" id="MobiDB-lite"/>
    </source>
</evidence>
<comment type="caution">
    <text evidence="3">The sequence shown here is derived from an EMBL/GenBank/DDBJ whole genome shotgun (WGS) entry which is preliminary data.</text>
</comment>
<feature type="region of interest" description="Disordered" evidence="1">
    <location>
        <begin position="516"/>
        <end position="560"/>
    </location>
</feature>
<dbReference type="PANTHER" id="PTHR35340:SF5">
    <property type="entry name" value="ASST-DOMAIN-CONTAINING PROTEIN"/>
    <property type="match status" value="1"/>
</dbReference>
<organism evidence="3 4">
    <name type="scientific">Alternaria arborescens</name>
    <dbReference type="NCBI Taxonomy" id="156630"/>
    <lineage>
        <taxon>Eukaryota</taxon>
        <taxon>Fungi</taxon>
        <taxon>Dikarya</taxon>
        <taxon>Ascomycota</taxon>
        <taxon>Pezizomycotina</taxon>
        <taxon>Dothideomycetes</taxon>
        <taxon>Pleosporomycetidae</taxon>
        <taxon>Pleosporales</taxon>
        <taxon>Pleosporineae</taxon>
        <taxon>Pleosporaceae</taxon>
        <taxon>Alternaria</taxon>
        <taxon>Alternaria sect. Alternaria</taxon>
    </lineage>
</organism>
<dbReference type="AlphaFoldDB" id="A0A4Q4SB82"/>
<evidence type="ECO:0000256" key="2">
    <source>
        <dbReference type="SAM" id="SignalP"/>
    </source>
</evidence>
<accession>A0A4Q4SB82</accession>
<evidence type="ECO:0000313" key="3">
    <source>
        <dbReference type="EMBL" id="RYO67119.1"/>
    </source>
</evidence>
<proteinExistence type="predicted"/>
<reference evidence="4" key="1">
    <citation type="journal article" date="2019" name="bioRxiv">
        <title>Genomics, evolutionary history and diagnostics of the Alternaria alternata species group including apple and Asian pear pathotypes.</title>
        <authorList>
            <person name="Armitage A.D."/>
            <person name="Cockerton H.M."/>
            <person name="Sreenivasaprasad S."/>
            <person name="Woodhall J.W."/>
            <person name="Lane C.R."/>
            <person name="Harrison R.J."/>
            <person name="Clarkson J.P."/>
        </authorList>
    </citation>
    <scope>NUCLEOTIDE SEQUENCE [LARGE SCALE GENOMIC DNA]</scope>
    <source>
        <strain evidence="4">RGR 97.0016</strain>
    </source>
</reference>
<feature type="chain" id="PRO_5020249673" description="ASST-domain-containing protein" evidence="2">
    <location>
        <begin position="30"/>
        <end position="588"/>
    </location>
</feature>
<dbReference type="Proteomes" id="UP000293823">
    <property type="component" value="Unassembled WGS sequence"/>
</dbReference>
<dbReference type="InterPro" id="IPR053143">
    <property type="entry name" value="Arylsulfate_ST"/>
</dbReference>